<feature type="domain" description="Purple acid phosphatase C-terminal" evidence="7">
    <location>
        <begin position="261"/>
        <end position="307"/>
    </location>
</feature>
<dbReference type="CDD" id="cd00839">
    <property type="entry name" value="MPP_PAPs"/>
    <property type="match status" value="1"/>
</dbReference>
<dbReference type="PANTHER" id="PTHR22953:SF96">
    <property type="entry name" value="PURPLE ACID PHOSPHATASE 15"/>
    <property type="match status" value="1"/>
</dbReference>
<evidence type="ECO:0000256" key="3">
    <source>
        <dbReference type="ARBA" id="ARBA00012646"/>
    </source>
</evidence>
<protein>
    <recommendedName>
        <fullName evidence="3">acid phosphatase</fullName>
        <ecNumber evidence="3">3.1.3.2</ecNumber>
    </recommendedName>
</protein>
<dbReference type="PANTHER" id="PTHR22953">
    <property type="entry name" value="ACID PHOSPHATASE RELATED"/>
    <property type="match status" value="1"/>
</dbReference>
<dbReference type="InterPro" id="IPR025733">
    <property type="entry name" value="PAPs_C"/>
</dbReference>
<dbReference type="EC" id="3.1.3.2" evidence="3"/>
<feature type="domain" description="Calcineurin-like phosphoesterase" evidence="6">
    <location>
        <begin position="35"/>
        <end position="172"/>
    </location>
</feature>
<evidence type="ECO:0000256" key="2">
    <source>
        <dbReference type="ARBA" id="ARBA00001947"/>
    </source>
</evidence>
<dbReference type="Gene3D" id="3.60.21.10">
    <property type="match status" value="2"/>
</dbReference>
<keyword evidence="4" id="KW-0732">Signal</keyword>
<evidence type="ECO:0000256" key="4">
    <source>
        <dbReference type="ARBA" id="ARBA00022729"/>
    </source>
</evidence>
<dbReference type="InterPro" id="IPR041792">
    <property type="entry name" value="MPP_PAP"/>
</dbReference>
<keyword evidence="5" id="KW-0325">Glycoprotein</keyword>
<proteinExistence type="predicted"/>
<gene>
    <name evidence="8" type="ORF">DVH24_028599</name>
</gene>
<dbReference type="Pfam" id="PF00149">
    <property type="entry name" value="Metallophos"/>
    <property type="match status" value="1"/>
</dbReference>
<dbReference type="InterPro" id="IPR039331">
    <property type="entry name" value="PAPs-like"/>
</dbReference>
<comment type="caution">
    <text evidence="8">The sequence shown here is derived from an EMBL/GenBank/DDBJ whole genome shotgun (WGS) entry which is preliminary data.</text>
</comment>
<evidence type="ECO:0000313" key="9">
    <source>
        <dbReference type="Proteomes" id="UP000290289"/>
    </source>
</evidence>
<evidence type="ECO:0000259" key="7">
    <source>
        <dbReference type="Pfam" id="PF14008"/>
    </source>
</evidence>
<dbReference type="Pfam" id="PF14008">
    <property type="entry name" value="Metallophos_C"/>
    <property type="match status" value="1"/>
</dbReference>
<comment type="cofactor">
    <cofactor evidence="2">
        <name>Zn(2+)</name>
        <dbReference type="ChEBI" id="CHEBI:29105"/>
    </cofactor>
</comment>
<dbReference type="Proteomes" id="UP000290289">
    <property type="component" value="Chromosome 10"/>
</dbReference>
<organism evidence="8 9">
    <name type="scientific">Malus domestica</name>
    <name type="common">Apple</name>
    <name type="synonym">Pyrus malus</name>
    <dbReference type="NCBI Taxonomy" id="3750"/>
    <lineage>
        <taxon>Eukaryota</taxon>
        <taxon>Viridiplantae</taxon>
        <taxon>Streptophyta</taxon>
        <taxon>Embryophyta</taxon>
        <taxon>Tracheophyta</taxon>
        <taxon>Spermatophyta</taxon>
        <taxon>Magnoliopsida</taxon>
        <taxon>eudicotyledons</taxon>
        <taxon>Gunneridae</taxon>
        <taxon>Pentapetalae</taxon>
        <taxon>rosids</taxon>
        <taxon>fabids</taxon>
        <taxon>Rosales</taxon>
        <taxon>Rosaceae</taxon>
        <taxon>Amygdaloideae</taxon>
        <taxon>Maleae</taxon>
        <taxon>Malus</taxon>
    </lineage>
</organism>
<sequence>MRPISLDGIIGEGNGCYKLWHRTCFLMLSLLGNLCRYMQSLVSKVPIMVVEGNHEIEEQTENKTFEAYSSRFAFPSEESGSLSTFYYSFNAGGIHFIMLGAYTDFSKSEKQYKWLEQDLANVDRSTTPWLAATWHPPWYSTYEAHYREAECMRLEIEELLYSYGVDIVFNGHASFFLIARNYVEEVVHAYERSNRVYDYNLDPCGPVYLTVGDGGNREKMAVQHADEPGRCPEPSTTPDQHLGDGAFCAENFTSGPAAGKFCWDRQPDYSAFRESSFGHGILEVKNETWALWTWYRNQDSDNKIGDQIYIVRQPDKCRIRHVFESWLADL</sequence>
<accession>A0A498IUT9</accession>
<keyword evidence="9" id="KW-1185">Reference proteome</keyword>
<dbReference type="GO" id="GO:0003993">
    <property type="term" value="F:acid phosphatase activity"/>
    <property type="evidence" value="ECO:0007669"/>
    <property type="project" value="UniProtKB-EC"/>
</dbReference>
<dbReference type="AlphaFoldDB" id="A0A498IUT9"/>
<evidence type="ECO:0000256" key="1">
    <source>
        <dbReference type="ARBA" id="ARBA00000032"/>
    </source>
</evidence>
<dbReference type="InterPro" id="IPR004843">
    <property type="entry name" value="Calcineurin-like_PHP"/>
</dbReference>
<dbReference type="InterPro" id="IPR029052">
    <property type="entry name" value="Metallo-depent_PP-like"/>
</dbReference>
<comment type="catalytic activity">
    <reaction evidence="1">
        <text>a phosphate monoester + H2O = an alcohol + phosphate</text>
        <dbReference type="Rhea" id="RHEA:15017"/>
        <dbReference type="ChEBI" id="CHEBI:15377"/>
        <dbReference type="ChEBI" id="CHEBI:30879"/>
        <dbReference type="ChEBI" id="CHEBI:43474"/>
        <dbReference type="ChEBI" id="CHEBI:67140"/>
        <dbReference type="EC" id="3.1.3.2"/>
    </reaction>
</comment>
<name>A0A498IUT9_MALDO</name>
<evidence type="ECO:0000259" key="6">
    <source>
        <dbReference type="Pfam" id="PF00149"/>
    </source>
</evidence>
<dbReference type="EMBL" id="RDQH01000336">
    <property type="protein sequence ID" value="RXH87099.1"/>
    <property type="molecule type" value="Genomic_DNA"/>
</dbReference>
<dbReference type="SUPFAM" id="SSF56300">
    <property type="entry name" value="Metallo-dependent phosphatases"/>
    <property type="match status" value="1"/>
</dbReference>
<evidence type="ECO:0000313" key="8">
    <source>
        <dbReference type="EMBL" id="RXH87099.1"/>
    </source>
</evidence>
<reference evidence="8 9" key="1">
    <citation type="submission" date="2018-10" db="EMBL/GenBank/DDBJ databases">
        <title>A high-quality apple genome assembly.</title>
        <authorList>
            <person name="Hu J."/>
        </authorList>
    </citation>
    <scope>NUCLEOTIDE SEQUENCE [LARGE SCALE GENOMIC DNA]</scope>
    <source>
        <strain evidence="9">cv. HFTH1</strain>
        <tissue evidence="8">Young leaf</tissue>
    </source>
</reference>
<evidence type="ECO:0000256" key="5">
    <source>
        <dbReference type="ARBA" id="ARBA00023180"/>
    </source>
</evidence>